<dbReference type="STRING" id="1648404.CP97_09390"/>
<dbReference type="SUPFAM" id="SSF53756">
    <property type="entry name" value="UDP-Glycosyltransferase/glycogen phosphorylase"/>
    <property type="match status" value="1"/>
</dbReference>
<dbReference type="EMBL" id="CP011310">
    <property type="protein sequence ID" value="AKQ42187.2"/>
    <property type="molecule type" value="Genomic_DNA"/>
</dbReference>
<name>A0A0H4VC42_9SPHN</name>
<gene>
    <name evidence="1" type="ORF">CP97_09390</name>
</gene>
<dbReference type="InterPro" id="IPR017521">
    <property type="entry name" value="Sugar_tfrase_PEP-CTERM_Stp1"/>
</dbReference>
<sequence>MKALAKIAPVHIGCLAEELSDFAHEHFLEELAASYCMAPRPPFLPIAGLKALIRREPVSLAAFHSKQLRQWVKNTLATRKITAIYVFSGQMGQYVPQSWIGRLIVDLVDVDSAKFEAFAKDGSGPRAWIDARESKLLRDVEARLVERASSTLLVSHAEAQLLRSRISGQHDIRALSNGIDCSFFDPALIKPHPALGEGGPHLVFTGQMDYAPNIAAVSRMANDIMPRLIKALPQASFHIVGRAPSRDVTALKGVNGVSVVGEVPDTRPWLAGADMVVAPLTIARGVQNKVLEAMAMARPVVVTPDAATGIDAEHGRHFIIAENDGAFIHHITQLHSAGQQVAAMGLEARKLVRDQMSWRAMLADLPVLTGFAGGAVRDAA</sequence>
<dbReference type="PANTHER" id="PTHR45947">
    <property type="entry name" value="SULFOQUINOVOSYL TRANSFERASE SQD2"/>
    <property type="match status" value="1"/>
</dbReference>
<protein>
    <recommendedName>
        <fullName evidence="3">Glycosyltransferase</fullName>
    </recommendedName>
</protein>
<dbReference type="Proteomes" id="UP000059113">
    <property type="component" value="Chromosome"/>
</dbReference>
<evidence type="ECO:0008006" key="3">
    <source>
        <dbReference type="Google" id="ProtNLM"/>
    </source>
</evidence>
<reference evidence="2" key="2">
    <citation type="submission" date="2015-04" db="EMBL/GenBank/DDBJ databases">
        <title>The complete genome sequence of Erythrobacter sp. s21-N3.</title>
        <authorList>
            <person name="Zhuang L."/>
            <person name="Liu Y."/>
            <person name="Shao Z."/>
        </authorList>
    </citation>
    <scope>NUCLEOTIDE SEQUENCE [LARGE SCALE GENOMIC DNA]</scope>
    <source>
        <strain evidence="2">s21-N3</strain>
    </source>
</reference>
<dbReference type="KEGG" id="ery:CP97_09390"/>
<proteinExistence type="predicted"/>
<dbReference type="PANTHER" id="PTHR45947:SF3">
    <property type="entry name" value="SULFOQUINOVOSYL TRANSFERASE SQD2"/>
    <property type="match status" value="1"/>
</dbReference>
<dbReference type="NCBIfam" id="TIGR03087">
    <property type="entry name" value="stp1"/>
    <property type="match status" value="1"/>
</dbReference>
<dbReference type="Pfam" id="PF13692">
    <property type="entry name" value="Glyco_trans_1_4"/>
    <property type="match status" value="1"/>
</dbReference>
<dbReference type="CDD" id="cd03801">
    <property type="entry name" value="GT4_PimA-like"/>
    <property type="match status" value="1"/>
</dbReference>
<dbReference type="InterPro" id="IPR050194">
    <property type="entry name" value="Glycosyltransferase_grp1"/>
</dbReference>
<dbReference type="AlphaFoldDB" id="A0A0H4VC42"/>
<evidence type="ECO:0000313" key="2">
    <source>
        <dbReference type="Proteomes" id="UP000059113"/>
    </source>
</evidence>
<evidence type="ECO:0000313" key="1">
    <source>
        <dbReference type="EMBL" id="AKQ42187.2"/>
    </source>
</evidence>
<keyword evidence="2" id="KW-1185">Reference proteome</keyword>
<accession>A0A0H4VC42</accession>
<dbReference type="GO" id="GO:0016757">
    <property type="term" value="F:glycosyltransferase activity"/>
    <property type="evidence" value="ECO:0007669"/>
    <property type="project" value="TreeGrafter"/>
</dbReference>
<organism evidence="1 2">
    <name type="scientific">Aurantiacibacter atlanticus</name>
    <dbReference type="NCBI Taxonomy" id="1648404"/>
    <lineage>
        <taxon>Bacteria</taxon>
        <taxon>Pseudomonadati</taxon>
        <taxon>Pseudomonadota</taxon>
        <taxon>Alphaproteobacteria</taxon>
        <taxon>Sphingomonadales</taxon>
        <taxon>Erythrobacteraceae</taxon>
        <taxon>Aurantiacibacter</taxon>
    </lineage>
</organism>
<dbReference type="Gene3D" id="3.40.50.2000">
    <property type="entry name" value="Glycogen Phosphorylase B"/>
    <property type="match status" value="2"/>
</dbReference>
<reference evidence="1 2" key="1">
    <citation type="journal article" date="2015" name="Int. J. Syst. Evol. Microbiol.">
        <title>Erythrobacter atlanticus sp. nov., a bacterium from ocean sediment able to degrade polycyclic aromatic hydrocarbons.</title>
        <authorList>
            <person name="Zhuang L."/>
            <person name="Liu Y."/>
            <person name="Wang L."/>
            <person name="Wang W."/>
            <person name="Shao Z."/>
        </authorList>
    </citation>
    <scope>NUCLEOTIDE SEQUENCE [LARGE SCALE GENOMIC DNA]</scope>
    <source>
        <strain evidence="2">s21-N3</strain>
    </source>
</reference>